<sequence length="270" mass="29393">MLKRRVNQDSPSPPKAFSISGRISSVLGALPLWSCLTTSATSPRETDDDPPSASSSASVLEVGFRSSSKSSFHRPITSSVEVNSVPSLLYTAWMVPRFPLLRCRTIFHKHLGADRKSFSIASPNFSHTRCFASDTAAAAALRARRYPATASGVLWDNISLKASFFSRTASLTTVVHHGVLGLPPLEAPRNLRPQLTSAASAMEALNIAHSGSMPPTSTGMPEKLRRRCELKISRTGASSRRSQFTRTTRLGLPGLSKLFPYPLIQLTTRW</sequence>
<accession>A0ACC2FN21</accession>
<gene>
    <name evidence="1" type="ORF">DPEC_G00281990</name>
</gene>
<comment type="caution">
    <text evidence="1">The sequence shown here is derived from an EMBL/GenBank/DDBJ whole genome shotgun (WGS) entry which is preliminary data.</text>
</comment>
<name>A0ACC2FN21_DALPE</name>
<dbReference type="Proteomes" id="UP001157502">
    <property type="component" value="Chromosome 25"/>
</dbReference>
<keyword evidence="2" id="KW-1185">Reference proteome</keyword>
<evidence type="ECO:0000313" key="1">
    <source>
        <dbReference type="EMBL" id="KAJ7992758.1"/>
    </source>
</evidence>
<proteinExistence type="predicted"/>
<organism evidence="1 2">
    <name type="scientific">Dallia pectoralis</name>
    <name type="common">Alaska blackfish</name>
    <dbReference type="NCBI Taxonomy" id="75939"/>
    <lineage>
        <taxon>Eukaryota</taxon>
        <taxon>Metazoa</taxon>
        <taxon>Chordata</taxon>
        <taxon>Craniata</taxon>
        <taxon>Vertebrata</taxon>
        <taxon>Euteleostomi</taxon>
        <taxon>Actinopterygii</taxon>
        <taxon>Neopterygii</taxon>
        <taxon>Teleostei</taxon>
        <taxon>Protacanthopterygii</taxon>
        <taxon>Esociformes</taxon>
        <taxon>Umbridae</taxon>
        <taxon>Dallia</taxon>
    </lineage>
</organism>
<evidence type="ECO:0000313" key="2">
    <source>
        <dbReference type="Proteomes" id="UP001157502"/>
    </source>
</evidence>
<dbReference type="EMBL" id="CM055752">
    <property type="protein sequence ID" value="KAJ7992758.1"/>
    <property type="molecule type" value="Genomic_DNA"/>
</dbReference>
<protein>
    <submittedName>
        <fullName evidence="1">Uncharacterized protein</fullName>
    </submittedName>
</protein>
<reference evidence="1" key="1">
    <citation type="submission" date="2021-05" db="EMBL/GenBank/DDBJ databases">
        <authorList>
            <person name="Pan Q."/>
            <person name="Jouanno E."/>
            <person name="Zahm M."/>
            <person name="Klopp C."/>
            <person name="Cabau C."/>
            <person name="Louis A."/>
            <person name="Berthelot C."/>
            <person name="Parey E."/>
            <person name="Roest Crollius H."/>
            <person name="Montfort J."/>
            <person name="Robinson-Rechavi M."/>
            <person name="Bouchez O."/>
            <person name="Lampietro C."/>
            <person name="Lopez Roques C."/>
            <person name="Donnadieu C."/>
            <person name="Postlethwait J."/>
            <person name="Bobe J."/>
            <person name="Dillon D."/>
            <person name="Chandos A."/>
            <person name="von Hippel F."/>
            <person name="Guiguen Y."/>
        </authorList>
    </citation>
    <scope>NUCLEOTIDE SEQUENCE</scope>
    <source>
        <strain evidence="1">YG-Jan2019</strain>
    </source>
</reference>